<comment type="caution">
    <text evidence="7">The sequence shown here is derived from an EMBL/GenBank/DDBJ whole genome shotgun (WGS) entry which is preliminary data.</text>
</comment>
<dbReference type="GO" id="GO:0009450">
    <property type="term" value="P:gamma-aminobutyric acid catabolic process"/>
    <property type="evidence" value="ECO:0007669"/>
    <property type="project" value="TreeGrafter"/>
</dbReference>
<dbReference type="GO" id="GO:0030170">
    <property type="term" value="F:pyridoxal phosphate binding"/>
    <property type="evidence" value="ECO:0007669"/>
    <property type="project" value="InterPro"/>
</dbReference>
<dbReference type="InterPro" id="IPR015422">
    <property type="entry name" value="PyrdxlP-dep_Trfase_small"/>
</dbReference>
<keyword evidence="3 7" id="KW-0032">Aminotransferase</keyword>
<dbReference type="Proteomes" id="UP000075604">
    <property type="component" value="Unassembled WGS sequence"/>
</dbReference>
<feature type="non-terminal residue" evidence="7">
    <location>
        <position position="355"/>
    </location>
</feature>
<dbReference type="InterPro" id="IPR005814">
    <property type="entry name" value="Aminotrans_3"/>
</dbReference>
<dbReference type="InterPro" id="IPR015424">
    <property type="entry name" value="PyrdxlP-dep_Trfase"/>
</dbReference>
<dbReference type="AlphaFoldDB" id="A0A150PAZ4"/>
<comment type="cofactor">
    <cofactor evidence="1">
        <name>pyridoxal 5'-phosphate</name>
        <dbReference type="ChEBI" id="CHEBI:597326"/>
    </cofactor>
</comment>
<evidence type="ECO:0000313" key="8">
    <source>
        <dbReference type="Proteomes" id="UP000075604"/>
    </source>
</evidence>
<protein>
    <submittedName>
        <fullName evidence="7">4-aminobutyrate aminotransferase</fullName>
    </submittedName>
</protein>
<dbReference type="EMBL" id="JELX01003299">
    <property type="protein sequence ID" value="KYF52668.1"/>
    <property type="molecule type" value="Genomic_DNA"/>
</dbReference>
<organism evidence="7 8">
    <name type="scientific">Sorangium cellulosum</name>
    <name type="common">Polyangium cellulosum</name>
    <dbReference type="NCBI Taxonomy" id="56"/>
    <lineage>
        <taxon>Bacteria</taxon>
        <taxon>Pseudomonadati</taxon>
        <taxon>Myxococcota</taxon>
        <taxon>Polyangia</taxon>
        <taxon>Polyangiales</taxon>
        <taxon>Polyangiaceae</taxon>
        <taxon>Sorangium</taxon>
    </lineage>
</organism>
<proteinExistence type="inferred from homology"/>
<dbReference type="InterPro" id="IPR015421">
    <property type="entry name" value="PyrdxlP-dep_Trfase_major"/>
</dbReference>
<evidence type="ECO:0000256" key="5">
    <source>
        <dbReference type="ARBA" id="ARBA00022898"/>
    </source>
</evidence>
<accession>A0A150PAZ4</accession>
<dbReference type="Pfam" id="PF00202">
    <property type="entry name" value="Aminotran_3"/>
    <property type="match status" value="1"/>
</dbReference>
<keyword evidence="5 6" id="KW-0663">Pyridoxal phosphate</keyword>
<name>A0A150PAZ4_SORCE</name>
<dbReference type="Gene3D" id="3.90.1150.10">
    <property type="entry name" value="Aspartate Aminotransferase, domain 1"/>
    <property type="match status" value="1"/>
</dbReference>
<dbReference type="PANTHER" id="PTHR43206">
    <property type="entry name" value="AMINOTRANSFERASE"/>
    <property type="match status" value="1"/>
</dbReference>
<gene>
    <name evidence="7" type="ORF">BE04_10980</name>
</gene>
<dbReference type="PANTHER" id="PTHR43206:SF1">
    <property type="entry name" value="4-AMINOBUTYRATE AMINOTRANSFERASE, MITOCHONDRIAL"/>
    <property type="match status" value="1"/>
</dbReference>
<evidence type="ECO:0000256" key="3">
    <source>
        <dbReference type="ARBA" id="ARBA00022576"/>
    </source>
</evidence>
<evidence type="ECO:0000256" key="2">
    <source>
        <dbReference type="ARBA" id="ARBA00008954"/>
    </source>
</evidence>
<dbReference type="PIRSF" id="PIRSF000521">
    <property type="entry name" value="Transaminase_4ab_Lys_Orn"/>
    <property type="match status" value="1"/>
</dbReference>
<reference evidence="7 8" key="1">
    <citation type="submission" date="2014-02" db="EMBL/GenBank/DDBJ databases">
        <title>The small core and large imbalanced accessory genome model reveals a collaborative survival strategy of Sorangium cellulosum strains in nature.</title>
        <authorList>
            <person name="Han K."/>
            <person name="Peng R."/>
            <person name="Blom J."/>
            <person name="Li Y.-Z."/>
        </authorList>
    </citation>
    <scope>NUCLEOTIDE SEQUENCE [LARGE SCALE GENOMIC DNA]</scope>
    <source>
        <strain evidence="7 8">So0157-18</strain>
    </source>
</reference>
<evidence type="ECO:0000256" key="4">
    <source>
        <dbReference type="ARBA" id="ARBA00022679"/>
    </source>
</evidence>
<dbReference type="SUPFAM" id="SSF53383">
    <property type="entry name" value="PLP-dependent transferases"/>
    <property type="match status" value="1"/>
</dbReference>
<keyword evidence="4 7" id="KW-0808">Transferase</keyword>
<evidence type="ECO:0000313" key="7">
    <source>
        <dbReference type="EMBL" id="KYF52668.1"/>
    </source>
</evidence>
<dbReference type="GO" id="GO:0008483">
    <property type="term" value="F:transaminase activity"/>
    <property type="evidence" value="ECO:0007669"/>
    <property type="project" value="UniProtKB-KW"/>
</dbReference>
<evidence type="ECO:0000256" key="6">
    <source>
        <dbReference type="RuleBase" id="RU003560"/>
    </source>
</evidence>
<dbReference type="Gene3D" id="3.40.640.10">
    <property type="entry name" value="Type I PLP-dependent aspartate aminotransferase-like (Major domain)"/>
    <property type="match status" value="1"/>
</dbReference>
<evidence type="ECO:0000256" key="1">
    <source>
        <dbReference type="ARBA" id="ARBA00001933"/>
    </source>
</evidence>
<sequence length="355" mass="38331">MTRALPCGILVLPMDLSDRPTLPSVPPRRVVTELPGPKARAYMARGGFDMQSRYRAVVMDDTASRGCSLVDVDGNVFLDLFANFALGALGYNHPALVEAAHGEAFIRAVANPTSTPFVTTPAWFEFVEALEQRYAPRGMARVFCVDAGGEGVESALKAAFIRHGERRREAAGLPKNPLELPEEQQQRILDNAGTDAVVVSFAGAFHGRGLGPMSATHSKVIHKADLPAFPWPTAPFPASRFPLARFADQNDRAEVEALAALERILDAHQGRVAAVIVEPVQSEGGDRHASPVFFRRAQELAGKAGAAFILDEVQTGLGISGTLWAHEQLDLPRPPDLMCFGKKMQMGGFFATSAY</sequence>
<comment type="similarity">
    <text evidence="2 6">Belongs to the class-III pyridoxal-phosphate-dependent aminotransferase family.</text>
</comment>